<dbReference type="RefSeq" id="WP_184837723.1">
    <property type="nucleotide sequence ID" value="NZ_BAAAVN010000009.1"/>
</dbReference>
<evidence type="ECO:0000256" key="1">
    <source>
        <dbReference type="SAM" id="SignalP"/>
    </source>
</evidence>
<feature type="domain" description="Bulb-type lectin" evidence="2">
    <location>
        <begin position="168"/>
        <end position="275"/>
    </location>
</feature>
<protein>
    <recommendedName>
        <fullName evidence="2">Bulb-type lectin domain-containing protein</fullName>
    </recommendedName>
</protein>
<dbReference type="PROSITE" id="PS50927">
    <property type="entry name" value="BULB_LECTIN"/>
    <property type="match status" value="2"/>
</dbReference>
<evidence type="ECO:0000259" key="2">
    <source>
        <dbReference type="PROSITE" id="PS50927"/>
    </source>
</evidence>
<dbReference type="Gene3D" id="2.90.10.10">
    <property type="entry name" value="Bulb-type lectin domain"/>
    <property type="match status" value="2"/>
</dbReference>
<name>A0A841DWX3_9ACTN</name>
<dbReference type="AlphaFoldDB" id="A0A841DWX3"/>
<dbReference type="SUPFAM" id="SSF51110">
    <property type="entry name" value="alpha-D-mannose-specific plant lectins"/>
    <property type="match status" value="2"/>
</dbReference>
<feature type="chain" id="PRO_5032879880" description="Bulb-type lectin domain-containing protein" evidence="1">
    <location>
        <begin position="34"/>
        <end position="276"/>
    </location>
</feature>
<dbReference type="Gene3D" id="2.90.10.30">
    <property type="match status" value="1"/>
</dbReference>
<reference evidence="3 4" key="1">
    <citation type="submission" date="2020-08" db="EMBL/GenBank/DDBJ databases">
        <title>Sequencing the genomes of 1000 actinobacteria strains.</title>
        <authorList>
            <person name="Klenk H.-P."/>
        </authorList>
    </citation>
    <scope>NUCLEOTIDE SEQUENCE [LARGE SCALE GENOMIC DNA]</scope>
    <source>
        <strain evidence="3 4">DSM 17294</strain>
    </source>
</reference>
<dbReference type="Proteomes" id="UP000558997">
    <property type="component" value="Unassembled WGS sequence"/>
</dbReference>
<gene>
    <name evidence="3" type="ORF">HDA44_004666</name>
</gene>
<feature type="domain" description="Bulb-type lectin" evidence="2">
    <location>
        <begin position="60"/>
        <end position="166"/>
    </location>
</feature>
<keyword evidence="4" id="KW-1185">Reference proteome</keyword>
<organism evidence="3 4">
    <name type="scientific">Kribbella solani</name>
    <dbReference type="NCBI Taxonomy" id="236067"/>
    <lineage>
        <taxon>Bacteria</taxon>
        <taxon>Bacillati</taxon>
        <taxon>Actinomycetota</taxon>
        <taxon>Actinomycetes</taxon>
        <taxon>Propionibacteriales</taxon>
        <taxon>Kribbellaceae</taxon>
        <taxon>Kribbella</taxon>
    </lineage>
</organism>
<evidence type="ECO:0000313" key="3">
    <source>
        <dbReference type="EMBL" id="MBB5981325.1"/>
    </source>
</evidence>
<feature type="signal peptide" evidence="1">
    <location>
        <begin position="1"/>
        <end position="33"/>
    </location>
</feature>
<comment type="caution">
    <text evidence="3">The sequence shown here is derived from an EMBL/GenBank/DDBJ whole genome shotgun (WGS) entry which is preliminary data.</text>
</comment>
<dbReference type="EMBL" id="JACHNF010000001">
    <property type="protein sequence ID" value="MBB5981325.1"/>
    <property type="molecule type" value="Genomic_DNA"/>
</dbReference>
<dbReference type="InterPro" id="IPR001480">
    <property type="entry name" value="Bulb-type_lectin_dom"/>
</dbReference>
<keyword evidence="1" id="KW-0732">Signal</keyword>
<dbReference type="SMART" id="SM00108">
    <property type="entry name" value="B_lectin"/>
    <property type="match status" value="2"/>
</dbReference>
<accession>A0A841DWX3</accession>
<proteinExistence type="predicted"/>
<evidence type="ECO:0000313" key="4">
    <source>
        <dbReference type="Proteomes" id="UP000558997"/>
    </source>
</evidence>
<sequence length="276" mass="29338">MISIKSVGSRLLGTLVAGAAAGTTLLVPSAAQAAGTAATTATATTAGTATTAVTRAAAVSDVLLPGQYLKPGQYRRSKNGSYALVMQADGNAVLIKGRTPIWATMTNRKASTLIMQRDGNLVVISGRTPVWASGTNGSNGAHLEVQNDSNLVIYNTRHKAAWSRYMIMVTLGSGRNLTWPNALYSHNRIYRLQLQSDGNAVIVKNGRTPIWSTKTISKGGYATMQTDGNFVVYSAAKRPLWATKTVRHGAVLQMQDDGNLVVVYGRTPIWASNTGR</sequence>
<dbReference type="InterPro" id="IPR036426">
    <property type="entry name" value="Bulb-type_lectin_dom_sf"/>
</dbReference>